<organism evidence="1 2">
    <name type="scientific">Mucilaginibacter paludis DSM 18603</name>
    <dbReference type="NCBI Taxonomy" id="714943"/>
    <lineage>
        <taxon>Bacteria</taxon>
        <taxon>Pseudomonadati</taxon>
        <taxon>Bacteroidota</taxon>
        <taxon>Sphingobacteriia</taxon>
        <taxon>Sphingobacteriales</taxon>
        <taxon>Sphingobacteriaceae</taxon>
        <taxon>Mucilaginibacter</taxon>
    </lineage>
</organism>
<protein>
    <submittedName>
        <fullName evidence="1">Uncharacterized protein</fullName>
    </submittedName>
</protein>
<dbReference type="HOGENOM" id="CLU_3027370_0_0_10"/>
<dbReference type="EMBL" id="CM001403">
    <property type="protein sequence ID" value="EHQ24705.1"/>
    <property type="molecule type" value="Genomic_DNA"/>
</dbReference>
<keyword evidence="2" id="KW-1185">Reference proteome</keyword>
<evidence type="ECO:0000313" key="2">
    <source>
        <dbReference type="Proteomes" id="UP000002774"/>
    </source>
</evidence>
<sequence length="55" mass="6190">MLNYCLFSFLGKSFPLANSPISNLFAIHNKTGGCTMNNNDYLKNHPVYNNLPINL</sequence>
<accession>H1Y1P6</accession>
<evidence type="ECO:0000313" key="1">
    <source>
        <dbReference type="EMBL" id="EHQ24705.1"/>
    </source>
</evidence>
<proteinExistence type="predicted"/>
<dbReference type="Proteomes" id="UP000002774">
    <property type="component" value="Chromosome"/>
</dbReference>
<reference evidence="1" key="1">
    <citation type="submission" date="2011-09" db="EMBL/GenBank/DDBJ databases">
        <title>The permanent draft genome of Mucilaginibacter paludis DSM 18603.</title>
        <authorList>
            <consortium name="US DOE Joint Genome Institute (JGI-PGF)"/>
            <person name="Lucas S."/>
            <person name="Han J."/>
            <person name="Lapidus A."/>
            <person name="Bruce D."/>
            <person name="Goodwin L."/>
            <person name="Pitluck S."/>
            <person name="Peters L."/>
            <person name="Kyrpides N."/>
            <person name="Mavromatis K."/>
            <person name="Ivanova N."/>
            <person name="Mikhailova N."/>
            <person name="Held B."/>
            <person name="Detter J.C."/>
            <person name="Tapia R."/>
            <person name="Han C."/>
            <person name="Land M."/>
            <person name="Hauser L."/>
            <person name="Markowitz V."/>
            <person name="Cheng J.-F."/>
            <person name="Hugenholtz P."/>
            <person name="Woyke T."/>
            <person name="Wu D."/>
            <person name="Tindall B."/>
            <person name="Brambilla E."/>
            <person name="Klenk H.-P."/>
            <person name="Eisen J.A."/>
        </authorList>
    </citation>
    <scope>NUCLEOTIDE SEQUENCE [LARGE SCALE GENOMIC DNA]</scope>
    <source>
        <strain evidence="1">DSM 18603</strain>
    </source>
</reference>
<name>H1Y1P6_9SPHI</name>
<dbReference type="AlphaFoldDB" id="H1Y1P6"/>
<gene>
    <name evidence="1" type="ORF">Mucpa_0513</name>
</gene>